<feature type="binding site" evidence="9">
    <location>
        <position position="78"/>
    </location>
    <ligand>
        <name>ATP</name>
        <dbReference type="ChEBI" id="CHEBI:30616"/>
    </ligand>
</feature>
<keyword evidence="3" id="KW-0808">Transferase</keyword>
<dbReference type="CDD" id="cd14014">
    <property type="entry name" value="STKc_PknB_like"/>
    <property type="match status" value="1"/>
</dbReference>
<keyword evidence="10" id="KW-1133">Transmembrane helix</keyword>
<evidence type="ECO:0000256" key="10">
    <source>
        <dbReference type="SAM" id="Phobius"/>
    </source>
</evidence>
<keyword evidence="4 9" id="KW-0547">Nucleotide-binding</keyword>
<comment type="catalytic activity">
    <reaction evidence="7">
        <text>L-threonyl-[protein] + ATP = O-phospho-L-threonyl-[protein] + ADP + H(+)</text>
        <dbReference type="Rhea" id="RHEA:46608"/>
        <dbReference type="Rhea" id="RHEA-COMP:11060"/>
        <dbReference type="Rhea" id="RHEA-COMP:11605"/>
        <dbReference type="ChEBI" id="CHEBI:15378"/>
        <dbReference type="ChEBI" id="CHEBI:30013"/>
        <dbReference type="ChEBI" id="CHEBI:30616"/>
        <dbReference type="ChEBI" id="CHEBI:61977"/>
        <dbReference type="ChEBI" id="CHEBI:456216"/>
        <dbReference type="EC" id="2.7.11.1"/>
    </reaction>
</comment>
<dbReference type="Gene3D" id="1.10.510.10">
    <property type="entry name" value="Transferase(Phosphotransferase) domain 1"/>
    <property type="match status" value="1"/>
</dbReference>
<keyword evidence="10" id="KW-0472">Membrane</keyword>
<dbReference type="InterPro" id="IPR017441">
    <property type="entry name" value="Protein_kinase_ATP_BS"/>
</dbReference>
<keyword evidence="13" id="KW-1185">Reference proteome</keyword>
<feature type="domain" description="Protein kinase" evidence="11">
    <location>
        <begin position="47"/>
        <end position="323"/>
    </location>
</feature>
<organism evidence="12 13">
    <name type="scientific">Cylindrospermum stagnale PCC 7417</name>
    <dbReference type="NCBI Taxonomy" id="56107"/>
    <lineage>
        <taxon>Bacteria</taxon>
        <taxon>Bacillati</taxon>
        <taxon>Cyanobacteriota</taxon>
        <taxon>Cyanophyceae</taxon>
        <taxon>Nostocales</taxon>
        <taxon>Nostocaceae</taxon>
        <taxon>Cylindrospermum</taxon>
    </lineage>
</organism>
<dbReference type="Gene3D" id="3.30.200.20">
    <property type="entry name" value="Phosphorylase Kinase, domain 1"/>
    <property type="match status" value="1"/>
</dbReference>
<evidence type="ECO:0000256" key="7">
    <source>
        <dbReference type="ARBA" id="ARBA00047899"/>
    </source>
</evidence>
<evidence type="ECO:0000256" key="9">
    <source>
        <dbReference type="PROSITE-ProRule" id="PRU10141"/>
    </source>
</evidence>
<sequence length="446" mass="49260">MKIYCTRPRCPRPQNFFVDLDDITTLKTTQQKYCITCGMPLILDGRYVPNKLLGRGGFGAAFLAGDRRIPGMRPCVVKQFQPAGNLTSNQLQLAQQLFEREADVLAQIGNEHEQIPGLFAFFPVIVQSLQPGQQDQFFYLVQEYINGQDLEQELAQKGKFSEAEVLEVLREILKVLNFVHHKSIIHRDIKPSNIMRRQDGRVFLLDFGAVKQVTNAPSGAAASSTGVYSMGFAPPEQMAGGQVFPSTDLYALAVTVVTLLTGQEATQLFDAYSNQLKWRSLATVSHRLAEILDKMLMPAPNQRFQSAQEVLDALEPGNTQPPLPLPIKRQPAFSTWELLGGAAFSGFEGALIAIALLGLVGNPIITLAISAVILGILIFSQTRRWIEKFDLLIIPGISFALIFFIPLFRGVLGIQDVVILAVTASLIAVALTALFRLIYKFLSLLL</sequence>
<dbReference type="RefSeq" id="WP_015209122.1">
    <property type="nucleotide sequence ID" value="NC_019757.1"/>
</dbReference>
<dbReference type="SMART" id="SM00220">
    <property type="entry name" value="S_TKc"/>
    <property type="match status" value="1"/>
</dbReference>
<dbReference type="Pfam" id="PF00069">
    <property type="entry name" value="Pkinase"/>
    <property type="match status" value="1"/>
</dbReference>
<dbReference type="KEGG" id="csg:Cylst_3758"/>
<dbReference type="Proteomes" id="UP000010475">
    <property type="component" value="Chromosome"/>
</dbReference>
<keyword evidence="2 12" id="KW-0723">Serine/threonine-protein kinase</keyword>
<evidence type="ECO:0000259" key="11">
    <source>
        <dbReference type="PROSITE" id="PS50011"/>
    </source>
</evidence>
<dbReference type="PROSITE" id="PS00107">
    <property type="entry name" value="PROTEIN_KINASE_ATP"/>
    <property type="match status" value="1"/>
</dbReference>
<dbReference type="InterPro" id="IPR000719">
    <property type="entry name" value="Prot_kinase_dom"/>
</dbReference>
<gene>
    <name evidence="12" type="ORF">Cylst_3758</name>
</gene>
<evidence type="ECO:0000256" key="4">
    <source>
        <dbReference type="ARBA" id="ARBA00022741"/>
    </source>
</evidence>
<dbReference type="AlphaFoldDB" id="K9X2A8"/>
<name>K9X2A8_9NOST</name>
<dbReference type="eggNOG" id="COG0515">
    <property type="taxonomic scope" value="Bacteria"/>
</dbReference>
<dbReference type="PANTHER" id="PTHR24363">
    <property type="entry name" value="SERINE/THREONINE PROTEIN KINASE"/>
    <property type="match status" value="1"/>
</dbReference>
<dbReference type="PATRIC" id="fig|56107.3.peg.4135"/>
<dbReference type="STRING" id="56107.Cylst_3758"/>
<keyword evidence="10" id="KW-0812">Transmembrane</keyword>
<dbReference type="SUPFAM" id="SSF56112">
    <property type="entry name" value="Protein kinase-like (PK-like)"/>
    <property type="match status" value="1"/>
</dbReference>
<dbReference type="PANTHER" id="PTHR24363:SF0">
    <property type="entry name" value="SERINE_THREONINE KINASE LIKE DOMAIN CONTAINING 1"/>
    <property type="match status" value="1"/>
</dbReference>
<protein>
    <recommendedName>
        <fullName evidence="1">non-specific serine/threonine protein kinase</fullName>
        <ecNumber evidence="1">2.7.11.1</ecNumber>
    </recommendedName>
</protein>
<feature type="transmembrane region" description="Helical" evidence="10">
    <location>
        <begin position="418"/>
        <end position="439"/>
    </location>
</feature>
<evidence type="ECO:0000313" key="13">
    <source>
        <dbReference type="Proteomes" id="UP000010475"/>
    </source>
</evidence>
<dbReference type="NCBIfam" id="NF045510">
    <property type="entry name" value="4Cys_prefix_kin"/>
    <property type="match status" value="1"/>
</dbReference>
<evidence type="ECO:0000313" key="12">
    <source>
        <dbReference type="EMBL" id="AFZ25877.1"/>
    </source>
</evidence>
<feature type="transmembrane region" description="Helical" evidence="10">
    <location>
        <begin position="363"/>
        <end position="379"/>
    </location>
</feature>
<keyword evidence="5 12" id="KW-0418">Kinase</keyword>
<comment type="catalytic activity">
    <reaction evidence="8">
        <text>L-seryl-[protein] + ATP = O-phospho-L-seryl-[protein] + ADP + H(+)</text>
        <dbReference type="Rhea" id="RHEA:17989"/>
        <dbReference type="Rhea" id="RHEA-COMP:9863"/>
        <dbReference type="Rhea" id="RHEA-COMP:11604"/>
        <dbReference type="ChEBI" id="CHEBI:15378"/>
        <dbReference type="ChEBI" id="CHEBI:29999"/>
        <dbReference type="ChEBI" id="CHEBI:30616"/>
        <dbReference type="ChEBI" id="CHEBI:83421"/>
        <dbReference type="ChEBI" id="CHEBI:456216"/>
        <dbReference type="EC" id="2.7.11.1"/>
    </reaction>
</comment>
<feature type="transmembrane region" description="Helical" evidence="10">
    <location>
        <begin position="391"/>
        <end position="412"/>
    </location>
</feature>
<dbReference type="EMBL" id="CP003642">
    <property type="protein sequence ID" value="AFZ25877.1"/>
    <property type="molecule type" value="Genomic_DNA"/>
</dbReference>
<dbReference type="PROSITE" id="PS50011">
    <property type="entry name" value="PROTEIN_KINASE_DOM"/>
    <property type="match status" value="1"/>
</dbReference>
<evidence type="ECO:0000256" key="6">
    <source>
        <dbReference type="ARBA" id="ARBA00022840"/>
    </source>
</evidence>
<dbReference type="OrthoDB" id="437733at2"/>
<accession>K9X2A8</accession>
<evidence type="ECO:0000256" key="1">
    <source>
        <dbReference type="ARBA" id="ARBA00012513"/>
    </source>
</evidence>
<reference evidence="12 13" key="1">
    <citation type="submission" date="2012-06" db="EMBL/GenBank/DDBJ databases">
        <title>Finished chromosome of genome of Cylindrospermum stagnale PCC 7417.</title>
        <authorList>
            <consortium name="US DOE Joint Genome Institute"/>
            <person name="Gugger M."/>
            <person name="Coursin T."/>
            <person name="Rippka R."/>
            <person name="Tandeau De Marsac N."/>
            <person name="Huntemann M."/>
            <person name="Wei C.-L."/>
            <person name="Han J."/>
            <person name="Detter J.C."/>
            <person name="Han C."/>
            <person name="Tapia R."/>
            <person name="Chen A."/>
            <person name="Kyrpides N."/>
            <person name="Mavromatis K."/>
            <person name="Markowitz V."/>
            <person name="Szeto E."/>
            <person name="Ivanova N."/>
            <person name="Pagani I."/>
            <person name="Pati A."/>
            <person name="Goodwin L."/>
            <person name="Nordberg H.P."/>
            <person name="Cantor M.N."/>
            <person name="Hua S.X."/>
            <person name="Woyke T."/>
            <person name="Kerfeld C.A."/>
        </authorList>
    </citation>
    <scope>NUCLEOTIDE SEQUENCE [LARGE SCALE GENOMIC DNA]</scope>
    <source>
        <strain evidence="12 13">PCC 7417</strain>
    </source>
</reference>
<evidence type="ECO:0000256" key="8">
    <source>
        <dbReference type="ARBA" id="ARBA00048679"/>
    </source>
</evidence>
<dbReference type="GO" id="GO:0004674">
    <property type="term" value="F:protein serine/threonine kinase activity"/>
    <property type="evidence" value="ECO:0007669"/>
    <property type="project" value="UniProtKB-KW"/>
</dbReference>
<dbReference type="InterPro" id="IPR011009">
    <property type="entry name" value="Kinase-like_dom_sf"/>
</dbReference>
<dbReference type="EC" id="2.7.11.1" evidence="1"/>
<evidence type="ECO:0000256" key="2">
    <source>
        <dbReference type="ARBA" id="ARBA00022527"/>
    </source>
</evidence>
<evidence type="ECO:0000256" key="5">
    <source>
        <dbReference type="ARBA" id="ARBA00022777"/>
    </source>
</evidence>
<dbReference type="HOGENOM" id="CLU_000288_135_5_3"/>
<keyword evidence="6 9" id="KW-0067">ATP-binding</keyword>
<proteinExistence type="predicted"/>
<dbReference type="GO" id="GO:0005524">
    <property type="term" value="F:ATP binding"/>
    <property type="evidence" value="ECO:0007669"/>
    <property type="project" value="UniProtKB-UniRule"/>
</dbReference>
<evidence type="ECO:0000256" key="3">
    <source>
        <dbReference type="ARBA" id="ARBA00022679"/>
    </source>
</evidence>